<dbReference type="GO" id="GO:0043295">
    <property type="term" value="F:glutathione binding"/>
    <property type="evidence" value="ECO:0007669"/>
    <property type="project" value="TreeGrafter"/>
</dbReference>
<feature type="binding site" evidence="10">
    <location>
        <position position="502"/>
    </location>
    <ligand>
        <name>substrate</name>
    </ligand>
</feature>
<proteinExistence type="inferred from homology"/>
<feature type="binding site" evidence="10">
    <location>
        <position position="427"/>
    </location>
    <ligand>
        <name>ATP</name>
        <dbReference type="ChEBI" id="CHEBI:30616"/>
    </ligand>
</feature>
<evidence type="ECO:0000313" key="14">
    <source>
        <dbReference type="EMBL" id="KKA28691.1"/>
    </source>
</evidence>
<comment type="caution">
    <text evidence="14">The sequence shown here is derived from an EMBL/GenBank/DDBJ whole genome shotgun (WGS) entry which is preliminary data.</text>
</comment>
<dbReference type="AlphaFoldDB" id="A0A0F4ZF05"/>
<evidence type="ECO:0000256" key="3">
    <source>
        <dbReference type="ARBA" id="ARBA00012214"/>
    </source>
</evidence>
<keyword evidence="8 10" id="KW-0067">ATP-binding</keyword>
<feature type="binding site" evidence="10">
    <location>
        <position position="140"/>
    </location>
    <ligand>
        <name>substrate</name>
    </ligand>
</feature>
<dbReference type="Gene3D" id="3.30.470.20">
    <property type="entry name" value="ATP-grasp fold, B domain"/>
    <property type="match status" value="1"/>
</dbReference>
<evidence type="ECO:0000256" key="8">
    <source>
        <dbReference type="ARBA" id="ARBA00022840"/>
    </source>
</evidence>
<feature type="binding site" evidence="10">
    <location>
        <position position="475"/>
    </location>
    <ligand>
        <name>ATP</name>
        <dbReference type="ChEBI" id="CHEBI:30616"/>
    </ligand>
</feature>
<dbReference type="UniPathway" id="UPA00142">
    <property type="reaction ID" value="UER00210"/>
</dbReference>
<feature type="binding site" evidence="10">
    <location>
        <begin position="416"/>
        <end position="425"/>
    </location>
    <ligand>
        <name>ATP</name>
        <dbReference type="ChEBI" id="CHEBI:30616"/>
    </ligand>
</feature>
<dbReference type="SUPFAM" id="SSF52440">
    <property type="entry name" value="PreATP-grasp domain"/>
    <property type="match status" value="1"/>
</dbReference>
<dbReference type="GO" id="GO:0005524">
    <property type="term" value="F:ATP binding"/>
    <property type="evidence" value="ECO:0007669"/>
    <property type="project" value="UniProtKB-KW"/>
</dbReference>
<feature type="binding site" evidence="11">
    <location>
        <position position="164"/>
    </location>
    <ligand>
        <name>Mg(2+)</name>
        <dbReference type="ChEBI" id="CHEBI:18420"/>
    </ligand>
</feature>
<dbReference type="PIRSF" id="PIRSF001558">
    <property type="entry name" value="GSHase"/>
    <property type="match status" value="1"/>
</dbReference>
<dbReference type="GO" id="GO:0004363">
    <property type="term" value="F:glutathione synthase activity"/>
    <property type="evidence" value="ECO:0007669"/>
    <property type="project" value="UniProtKB-EC"/>
</dbReference>
<feature type="binding site" evidence="10">
    <location>
        <position position="250"/>
    </location>
    <ligand>
        <name>substrate</name>
    </ligand>
</feature>
<evidence type="ECO:0000256" key="10">
    <source>
        <dbReference type="PIRSR" id="PIRSR001558-1"/>
    </source>
</evidence>
<dbReference type="EMBL" id="LAEV01001195">
    <property type="protein sequence ID" value="KKA28691.1"/>
    <property type="molecule type" value="Genomic_DNA"/>
</dbReference>
<feature type="binding site" evidence="10">
    <location>
        <position position="162"/>
    </location>
    <ligand>
        <name>ATP</name>
        <dbReference type="ChEBI" id="CHEBI:30616"/>
    </ligand>
</feature>
<dbReference type="Gene3D" id="1.10.1080.10">
    <property type="entry name" value="Glutathione Synthetase, Chain A, domain 3"/>
    <property type="match status" value="1"/>
</dbReference>
<keyword evidence="9 11" id="KW-0460">Magnesium</keyword>
<comment type="pathway">
    <text evidence="1">Sulfur metabolism; glutathione biosynthesis; glutathione from L-cysteine and L-glutamate: step 2/2.</text>
</comment>
<dbReference type="Gene3D" id="3.40.50.1760">
    <property type="entry name" value="Glutathione synthase, substrate-binding domain superfamily, eukaryotic"/>
    <property type="match status" value="1"/>
</dbReference>
<evidence type="ECO:0000256" key="11">
    <source>
        <dbReference type="PIRSR" id="PIRSR001558-2"/>
    </source>
</evidence>
<dbReference type="PANTHER" id="PTHR11130:SF0">
    <property type="entry name" value="GLUTATHIONE SYNTHETASE"/>
    <property type="match status" value="1"/>
</dbReference>
<feature type="binding site" evidence="10">
    <location>
        <position position="504"/>
    </location>
    <ligand>
        <name>ATP</name>
        <dbReference type="ChEBI" id="CHEBI:30616"/>
    </ligand>
</feature>
<comment type="similarity">
    <text evidence="2">Belongs to the eukaryotic GSH synthase family.</text>
</comment>
<keyword evidence="6 11" id="KW-0479">Metal-binding</keyword>
<evidence type="ECO:0000256" key="6">
    <source>
        <dbReference type="ARBA" id="ARBA00022723"/>
    </source>
</evidence>
<evidence type="ECO:0000256" key="5">
    <source>
        <dbReference type="ARBA" id="ARBA00022684"/>
    </source>
</evidence>
<keyword evidence="4" id="KW-0436">Ligase</keyword>
<dbReference type="Gene3D" id="3.30.1490.80">
    <property type="match status" value="1"/>
</dbReference>
<feature type="binding site" evidence="12">
    <location>
        <begin position="166"/>
        <end position="169"/>
    </location>
    <ligand>
        <name>substrate</name>
    </ligand>
</feature>
<dbReference type="InterPro" id="IPR037013">
    <property type="entry name" value="GSH-S_sub-bd_sf"/>
</dbReference>
<evidence type="ECO:0000256" key="9">
    <source>
        <dbReference type="ARBA" id="ARBA00022842"/>
    </source>
</evidence>
<dbReference type="Proteomes" id="UP000033483">
    <property type="component" value="Unassembled WGS sequence"/>
</dbReference>
<gene>
    <name evidence="14" type="ORF">TD95_003431</name>
</gene>
<dbReference type="InterPro" id="IPR014049">
    <property type="entry name" value="Glutathione_synthase_N_euk"/>
</dbReference>
<name>A0A0F4ZF05_9PEZI</name>
<dbReference type="GO" id="GO:0005829">
    <property type="term" value="C:cytosol"/>
    <property type="evidence" value="ECO:0007669"/>
    <property type="project" value="TreeGrafter"/>
</dbReference>
<comment type="cofactor">
    <cofactor evidence="11">
        <name>Mg(2+)</name>
        <dbReference type="ChEBI" id="CHEBI:18420"/>
    </cofactor>
    <text evidence="11">Binds 1 Mg(2+) ion per subunit.</text>
</comment>
<reference evidence="14 15" key="1">
    <citation type="submission" date="2015-03" db="EMBL/GenBank/DDBJ databases">
        <authorList>
            <person name="Radwan O."/>
            <person name="Al-Naeli F.A."/>
            <person name="Rendon G.A."/>
            <person name="Fields C."/>
        </authorList>
    </citation>
    <scope>NUCLEOTIDE SEQUENCE [LARGE SCALE GENOMIC DNA]</scope>
    <source>
        <strain evidence="14">CR-DP1</strain>
    </source>
</reference>
<feature type="binding site" evidence="12">
    <location>
        <begin position="513"/>
        <end position="514"/>
    </location>
    <ligand>
        <name>substrate</name>
    </ligand>
</feature>
<dbReference type="GO" id="GO:0046872">
    <property type="term" value="F:metal ion binding"/>
    <property type="evidence" value="ECO:0007669"/>
    <property type="project" value="UniProtKB-KW"/>
</dbReference>
<organism evidence="14 15">
    <name type="scientific">Thielaviopsis punctulata</name>
    <dbReference type="NCBI Taxonomy" id="72032"/>
    <lineage>
        <taxon>Eukaryota</taxon>
        <taxon>Fungi</taxon>
        <taxon>Dikarya</taxon>
        <taxon>Ascomycota</taxon>
        <taxon>Pezizomycotina</taxon>
        <taxon>Sordariomycetes</taxon>
        <taxon>Hypocreomycetidae</taxon>
        <taxon>Microascales</taxon>
        <taxon>Ceratocystidaceae</taxon>
        <taxon>Thielaviopsis</taxon>
    </lineage>
</organism>
<evidence type="ECO:0000256" key="4">
    <source>
        <dbReference type="ARBA" id="ARBA00022598"/>
    </source>
</evidence>
<feature type="non-terminal residue" evidence="14">
    <location>
        <position position="1"/>
    </location>
</feature>
<dbReference type="InterPro" id="IPR014042">
    <property type="entry name" value="Glutathione_synthase_a-hlx"/>
</dbReference>
<dbReference type="NCBIfam" id="TIGR01986">
    <property type="entry name" value="glut_syn_euk"/>
    <property type="match status" value="1"/>
</dbReference>
<feature type="binding site" evidence="10">
    <location>
        <begin position="449"/>
        <end position="452"/>
    </location>
    <ligand>
        <name>ATP</name>
        <dbReference type="ChEBI" id="CHEBI:30616"/>
    </ligand>
</feature>
<feature type="domain" description="Glutathione synthase substrate-binding" evidence="13">
    <location>
        <begin position="235"/>
        <end position="345"/>
    </location>
</feature>
<sequence>FRCPSLKCEMSLPAAYPPALSAAEEENIVTIVKDWTISNGLCIRPPPSVFPLANDPNQILGCHVPVTLFPSRFPRECFEQARGVQKAYNELYINISRDEKFLSEIVKEVEGDEFTVNLWKVHERVKAEGYVQSLSLGLFRSDYMVHEHTEDGKTSLQAKQVEFNTISVSFGGLSTKTSQLHRFLATTQYPLIKNALAQGSVDTPLSDSAPGLAAGIRAAYDAYNATEAVGDLRRCVLFITQDGERNVFDQRYLEYFLTDGAANPVPTFRLPISQILQHTALDGSPKRRLVYTLPHNRDVQYEVAVAYFRSAYDPSDYPVPEVWEARYHIERSNAIKCPTVLTQLAGCKKVQQVLATPHFSSSEKTALGAYMDEQAQQTKLLRNTFTNIYPMDTSAAGLAARKMALDPEKCLKFVLKPQREGGGNNIYRAAIPGYLKTVSEELWGSYILMELITPPPVTNMILRNGNVEKGGVICELGVYGTAVWNQDTGKVVHNEQAGYLLRTKGDKSEEGGVAAGFGCMDSVALV</sequence>
<protein>
    <recommendedName>
        <fullName evidence="3">glutathione synthase</fullName>
        <ecNumber evidence="3">6.3.2.3</ecNumber>
    </recommendedName>
</protein>
<evidence type="ECO:0000313" key="15">
    <source>
        <dbReference type="Proteomes" id="UP000033483"/>
    </source>
</evidence>
<dbReference type="SUPFAM" id="SSF56059">
    <property type="entry name" value="Glutathione synthetase ATP-binding domain-like"/>
    <property type="match status" value="1"/>
</dbReference>
<dbReference type="PANTHER" id="PTHR11130">
    <property type="entry name" value="GLUTATHIONE SYNTHETASE"/>
    <property type="match status" value="1"/>
</dbReference>
<feature type="binding site" evidence="12">
    <location>
        <begin position="309"/>
        <end position="312"/>
    </location>
    <ligand>
        <name>substrate</name>
    </ligand>
</feature>
<evidence type="ECO:0000256" key="1">
    <source>
        <dbReference type="ARBA" id="ARBA00004965"/>
    </source>
</evidence>
<dbReference type="Gene3D" id="3.30.1490.50">
    <property type="match status" value="1"/>
</dbReference>
<feature type="binding site" evidence="11">
    <location>
        <position position="420"/>
    </location>
    <ligand>
        <name>Mg(2+)</name>
        <dbReference type="ChEBI" id="CHEBI:18420"/>
    </ligand>
</feature>
<feature type="binding site" evidence="12">
    <location>
        <begin position="244"/>
        <end position="246"/>
    </location>
    <ligand>
        <name>substrate</name>
    </ligand>
</feature>
<dbReference type="OrthoDB" id="2020073at2759"/>
<evidence type="ECO:0000256" key="2">
    <source>
        <dbReference type="ARBA" id="ARBA00010385"/>
    </source>
</evidence>
<feature type="binding site" evidence="11">
    <location>
        <position position="162"/>
    </location>
    <ligand>
        <name>Mg(2+)</name>
        <dbReference type="ChEBI" id="CHEBI:18420"/>
    </ligand>
</feature>
<dbReference type="InterPro" id="IPR014709">
    <property type="entry name" value="Glutathione_synthase_C_euk"/>
</dbReference>
<keyword evidence="7 10" id="KW-0547">Nucleotide-binding</keyword>
<dbReference type="InterPro" id="IPR005615">
    <property type="entry name" value="Glutathione_synthase"/>
</dbReference>
<evidence type="ECO:0000259" key="13">
    <source>
        <dbReference type="Pfam" id="PF03199"/>
    </source>
</evidence>
<dbReference type="FunFam" id="3.30.1490.50:FF:000002">
    <property type="entry name" value="Glutathione synthetase"/>
    <property type="match status" value="1"/>
</dbReference>
<dbReference type="Pfam" id="PF03199">
    <property type="entry name" value="GSH_synthase"/>
    <property type="match status" value="1"/>
</dbReference>
<dbReference type="InterPro" id="IPR004887">
    <property type="entry name" value="GSH_synth_subst-bd"/>
</dbReference>
<feature type="binding site" evidence="10">
    <location>
        <position position="348"/>
    </location>
    <ligand>
        <name>ATP</name>
        <dbReference type="ChEBI" id="CHEBI:30616"/>
    </ligand>
</feature>
<accession>A0A0F4ZF05</accession>
<keyword evidence="15" id="KW-1185">Reference proteome</keyword>
<evidence type="ECO:0000256" key="7">
    <source>
        <dbReference type="ARBA" id="ARBA00022741"/>
    </source>
</evidence>
<evidence type="ECO:0000256" key="12">
    <source>
        <dbReference type="PIRSR" id="PIRSR001558-3"/>
    </source>
</evidence>
<dbReference type="EC" id="6.3.2.3" evidence="3"/>
<dbReference type="Pfam" id="PF03917">
    <property type="entry name" value="GSH_synth_ATP"/>
    <property type="match status" value="1"/>
</dbReference>
<dbReference type="InterPro" id="IPR016185">
    <property type="entry name" value="PreATP-grasp_dom_sf"/>
</dbReference>
<feature type="binding site" evidence="10">
    <location>
        <position position="510"/>
    </location>
    <ligand>
        <name>ATP</name>
        <dbReference type="ChEBI" id="CHEBI:30616"/>
    </ligand>
</feature>
<keyword evidence="5" id="KW-0317">Glutathione biosynthesis</keyword>